<dbReference type="RefSeq" id="WP_052036234.1">
    <property type="nucleotide sequence ID" value="NZ_JMIR01000013.1"/>
</dbReference>
<evidence type="ECO:0000313" key="4">
    <source>
        <dbReference type="Proteomes" id="UP000027931"/>
    </source>
</evidence>
<dbReference type="eggNOG" id="COG2267">
    <property type="taxonomic scope" value="Bacteria"/>
</dbReference>
<dbReference type="AlphaFoldDB" id="A0A074LTR1"/>
<sequence length="259" mass="29092">MPRFEHDGISHYYTVSGMGFPLILIHGMGLSHQMWIGQTPVFARHYTVIAYDKRGHGGSGVSKGTVTIQRYSEDLNALFETLGLEKAVLVAYSSGTLIAEQFTLDHPDKVAGLCLISSFAKVKGAYLSLKTMFARWLMLTNFHKFAAYDVAASNAENIVQRGFFYRVAKRANIDENLKLLDASEQYLDTRDIAQKITCPVLLVHGSKDRSTELYAREFTERLPHARIAVIEGVNHACATRAPRTFNHLLQEWLEELPLS</sequence>
<reference evidence="3 4" key="1">
    <citation type="journal article" date="2013" name="Int. J. Syst. Evol. Microbiol.">
        <title>Tumebacillus flagellatus sp. nov., an alpha-amylase/pullulanase-producing bacterium isolated from cassava wastewater.</title>
        <authorList>
            <person name="Wang Q."/>
            <person name="Xie N."/>
            <person name="Qin Y."/>
            <person name="Shen N."/>
            <person name="Zhu J."/>
            <person name="Mi H."/>
            <person name="Huang R."/>
        </authorList>
    </citation>
    <scope>NUCLEOTIDE SEQUENCE [LARGE SCALE GENOMIC DNA]</scope>
    <source>
        <strain evidence="3 4">GST4</strain>
    </source>
</reference>
<dbReference type="STRING" id="1157490.EL26_10945"/>
<dbReference type="InterPro" id="IPR050266">
    <property type="entry name" value="AB_hydrolase_sf"/>
</dbReference>
<protein>
    <recommendedName>
        <fullName evidence="2">AB hydrolase-1 domain-containing protein</fullName>
    </recommendedName>
</protein>
<dbReference type="PRINTS" id="PR00111">
    <property type="entry name" value="ABHYDROLASE"/>
</dbReference>
<comment type="caution">
    <text evidence="3">The sequence shown here is derived from an EMBL/GenBank/DDBJ whole genome shotgun (WGS) entry which is preliminary data.</text>
</comment>
<dbReference type="Proteomes" id="UP000027931">
    <property type="component" value="Unassembled WGS sequence"/>
</dbReference>
<dbReference type="EMBL" id="JMIR01000013">
    <property type="protein sequence ID" value="KEO83203.1"/>
    <property type="molecule type" value="Genomic_DNA"/>
</dbReference>
<proteinExistence type="predicted"/>
<dbReference type="InterPro" id="IPR000073">
    <property type="entry name" value="AB_hydrolase_1"/>
</dbReference>
<name>A0A074LTR1_9BACL</name>
<dbReference type="PANTHER" id="PTHR43798">
    <property type="entry name" value="MONOACYLGLYCEROL LIPASE"/>
    <property type="match status" value="1"/>
</dbReference>
<organism evidence="3 4">
    <name type="scientific">Tumebacillus flagellatus</name>
    <dbReference type="NCBI Taxonomy" id="1157490"/>
    <lineage>
        <taxon>Bacteria</taxon>
        <taxon>Bacillati</taxon>
        <taxon>Bacillota</taxon>
        <taxon>Bacilli</taxon>
        <taxon>Bacillales</taxon>
        <taxon>Alicyclobacillaceae</taxon>
        <taxon>Tumebacillus</taxon>
    </lineage>
</organism>
<dbReference type="GO" id="GO:0016787">
    <property type="term" value="F:hydrolase activity"/>
    <property type="evidence" value="ECO:0007669"/>
    <property type="project" value="UniProtKB-KW"/>
</dbReference>
<evidence type="ECO:0000313" key="3">
    <source>
        <dbReference type="EMBL" id="KEO83203.1"/>
    </source>
</evidence>
<keyword evidence="4" id="KW-1185">Reference proteome</keyword>
<keyword evidence="1" id="KW-0378">Hydrolase</keyword>
<evidence type="ECO:0000256" key="1">
    <source>
        <dbReference type="ARBA" id="ARBA00022801"/>
    </source>
</evidence>
<dbReference type="Gene3D" id="3.40.50.1820">
    <property type="entry name" value="alpha/beta hydrolase"/>
    <property type="match status" value="1"/>
</dbReference>
<dbReference type="Pfam" id="PF00561">
    <property type="entry name" value="Abhydrolase_1"/>
    <property type="match status" value="1"/>
</dbReference>
<feature type="domain" description="AB hydrolase-1" evidence="2">
    <location>
        <begin position="21"/>
        <end position="121"/>
    </location>
</feature>
<dbReference type="OrthoDB" id="9805423at2"/>
<dbReference type="SUPFAM" id="SSF53474">
    <property type="entry name" value="alpha/beta-Hydrolases"/>
    <property type="match status" value="1"/>
</dbReference>
<dbReference type="InterPro" id="IPR029058">
    <property type="entry name" value="AB_hydrolase_fold"/>
</dbReference>
<dbReference type="PANTHER" id="PTHR43798:SF31">
    <property type="entry name" value="AB HYDROLASE SUPERFAMILY PROTEIN YCLE"/>
    <property type="match status" value="1"/>
</dbReference>
<gene>
    <name evidence="3" type="ORF">EL26_10945</name>
</gene>
<accession>A0A074LTR1</accession>
<dbReference type="GO" id="GO:0016020">
    <property type="term" value="C:membrane"/>
    <property type="evidence" value="ECO:0007669"/>
    <property type="project" value="TreeGrafter"/>
</dbReference>
<evidence type="ECO:0000259" key="2">
    <source>
        <dbReference type="Pfam" id="PF00561"/>
    </source>
</evidence>